<dbReference type="InterPro" id="IPR042099">
    <property type="entry name" value="ANL_N_sf"/>
</dbReference>
<reference evidence="8" key="1">
    <citation type="submission" date="2020-05" db="EMBL/GenBank/DDBJ databases">
        <authorList>
            <person name="Chiriac C."/>
            <person name="Salcher M."/>
            <person name="Ghai R."/>
            <person name="Kavagutti S V."/>
        </authorList>
    </citation>
    <scope>NUCLEOTIDE SEQUENCE</scope>
</reference>
<evidence type="ECO:0000259" key="3">
    <source>
        <dbReference type="Pfam" id="PF00501"/>
    </source>
</evidence>
<evidence type="ECO:0000313" key="5">
    <source>
        <dbReference type="EMBL" id="CAB4699456.1"/>
    </source>
</evidence>
<feature type="domain" description="AMP-dependent synthetase/ligase" evidence="3">
    <location>
        <begin position="7"/>
        <end position="374"/>
    </location>
</feature>
<dbReference type="GO" id="GO:0031956">
    <property type="term" value="F:medium-chain fatty acid-CoA ligase activity"/>
    <property type="evidence" value="ECO:0007669"/>
    <property type="project" value="TreeGrafter"/>
</dbReference>
<gene>
    <name evidence="5" type="ORF">UFOPK2602_00503</name>
    <name evidence="6" type="ORF">UFOPK2806_00329</name>
    <name evidence="7" type="ORF">UFOPK3417_01201</name>
    <name evidence="8" type="ORF">UFOPK4306_00240</name>
</gene>
<dbReference type="SUPFAM" id="SSF56801">
    <property type="entry name" value="Acetyl-CoA synthetase-like"/>
    <property type="match status" value="1"/>
</dbReference>
<evidence type="ECO:0000256" key="2">
    <source>
        <dbReference type="ARBA" id="ARBA00022598"/>
    </source>
</evidence>
<dbReference type="PANTHER" id="PTHR43201">
    <property type="entry name" value="ACYL-COA SYNTHETASE"/>
    <property type="match status" value="1"/>
</dbReference>
<dbReference type="PANTHER" id="PTHR43201:SF5">
    <property type="entry name" value="MEDIUM-CHAIN ACYL-COA LIGASE ACSF2, MITOCHONDRIAL"/>
    <property type="match status" value="1"/>
</dbReference>
<dbReference type="InterPro" id="IPR000873">
    <property type="entry name" value="AMP-dep_synth/lig_dom"/>
</dbReference>
<evidence type="ECO:0000256" key="1">
    <source>
        <dbReference type="ARBA" id="ARBA00006432"/>
    </source>
</evidence>
<name>A0A6J7TJF8_9ZZZZ</name>
<dbReference type="InterPro" id="IPR020845">
    <property type="entry name" value="AMP-binding_CS"/>
</dbReference>
<dbReference type="EMBL" id="CAEZYY010000002">
    <property type="protein sequence ID" value="CAB4740326.1"/>
    <property type="molecule type" value="Genomic_DNA"/>
</dbReference>
<evidence type="ECO:0000313" key="8">
    <source>
        <dbReference type="EMBL" id="CAB5053563.1"/>
    </source>
</evidence>
<dbReference type="Gene3D" id="3.40.50.12780">
    <property type="entry name" value="N-terminal domain of ligase-like"/>
    <property type="match status" value="1"/>
</dbReference>
<accession>A0A6J7TJF8</accession>
<dbReference type="AlphaFoldDB" id="A0A6J7TJF8"/>
<dbReference type="EMBL" id="CAEZXX010000023">
    <property type="protein sequence ID" value="CAB4699456.1"/>
    <property type="molecule type" value="Genomic_DNA"/>
</dbReference>
<dbReference type="Gene3D" id="3.30.300.30">
    <property type="match status" value="1"/>
</dbReference>
<evidence type="ECO:0000313" key="7">
    <source>
        <dbReference type="EMBL" id="CAB4879212.1"/>
    </source>
</evidence>
<dbReference type="Pfam" id="PF00501">
    <property type="entry name" value="AMP-binding"/>
    <property type="match status" value="1"/>
</dbReference>
<dbReference type="Pfam" id="PF13193">
    <property type="entry name" value="AMP-binding_C"/>
    <property type="match status" value="1"/>
</dbReference>
<sequence>MPDFLTTFAQTQPDKPSVIDDRPDGTAVSIDYATLETRSNQLANVLLAHGVRQNTRVVWCGKNSIGTVIAMNATRKIAATAVPLNYRLSDEEAAYVVDHCDAEVVYTDAEYASLFARIAPSTPKVRAVLVFDGVVPDGMLDADLLCVAAASTPPPVDPSLGPGDTMIYTSGTTGKPKGALRRGASGSVQVMALLDYIGYRNDDVYITTGPLYHSGPGSFLSRGQLFGQTSVIQRKFDAVDWLRLVDKYRCTSTFSAPTPIRMICSTPTDVMGRYDRSSMRVMIGNAAPWSMALKHQYLEHFPAESLWEIYGSSELGVNCLLRPEDQLRKPGSCGREAPMVEIRLYAEDGSIVTGAGPDAVGELFVRAPAVFSDYHKEHSRYLDDQRDGFQTVGDIAYRDDEGYVYICDRKKDMIISGGVNVYPAEIEAALELHPDVYEVSVFGVPSEEWGESVHAVVVRRPGSALDETLLVAHAREHLAGFKVPKTVSWIEELPKTGSGKVLKRELRAPYWAGRDRRV</sequence>
<keyword evidence="2" id="KW-0436">Ligase</keyword>
<dbReference type="EMBL" id="CAFBQP010000006">
    <property type="protein sequence ID" value="CAB5053563.1"/>
    <property type="molecule type" value="Genomic_DNA"/>
</dbReference>
<dbReference type="FunFam" id="3.30.300.30:FF:000008">
    <property type="entry name" value="2,3-dihydroxybenzoate-AMP ligase"/>
    <property type="match status" value="1"/>
</dbReference>
<evidence type="ECO:0000259" key="4">
    <source>
        <dbReference type="Pfam" id="PF13193"/>
    </source>
</evidence>
<organism evidence="8">
    <name type="scientific">freshwater metagenome</name>
    <dbReference type="NCBI Taxonomy" id="449393"/>
    <lineage>
        <taxon>unclassified sequences</taxon>
        <taxon>metagenomes</taxon>
        <taxon>ecological metagenomes</taxon>
    </lineage>
</organism>
<dbReference type="InterPro" id="IPR045851">
    <property type="entry name" value="AMP-bd_C_sf"/>
</dbReference>
<dbReference type="EMBL" id="CAFBLR010000115">
    <property type="protein sequence ID" value="CAB4879212.1"/>
    <property type="molecule type" value="Genomic_DNA"/>
</dbReference>
<dbReference type="InterPro" id="IPR025110">
    <property type="entry name" value="AMP-bd_C"/>
</dbReference>
<protein>
    <submittedName>
        <fullName evidence="8">Unannotated protein</fullName>
    </submittedName>
</protein>
<feature type="domain" description="AMP-binding enzyme C-terminal" evidence="4">
    <location>
        <begin position="425"/>
        <end position="500"/>
    </location>
</feature>
<comment type="similarity">
    <text evidence="1">Belongs to the ATP-dependent AMP-binding enzyme family.</text>
</comment>
<dbReference type="PROSITE" id="PS00455">
    <property type="entry name" value="AMP_BINDING"/>
    <property type="match status" value="1"/>
</dbReference>
<proteinExistence type="inferred from homology"/>
<dbReference type="GO" id="GO:0006631">
    <property type="term" value="P:fatty acid metabolic process"/>
    <property type="evidence" value="ECO:0007669"/>
    <property type="project" value="TreeGrafter"/>
</dbReference>
<evidence type="ECO:0000313" key="6">
    <source>
        <dbReference type="EMBL" id="CAB4740326.1"/>
    </source>
</evidence>